<dbReference type="PANTHER" id="PTHR35526:SF3">
    <property type="entry name" value="ANTI-SIGMA-F FACTOR RSBW"/>
    <property type="match status" value="1"/>
</dbReference>
<dbReference type="InterPro" id="IPR050267">
    <property type="entry name" value="Anti-sigma-factor_SerPK"/>
</dbReference>
<dbReference type="CDD" id="cd16936">
    <property type="entry name" value="HATPase_RsbW-like"/>
    <property type="match status" value="1"/>
</dbReference>
<organism evidence="1 2">
    <name type="scientific">Streptomyces spectabilis</name>
    <dbReference type="NCBI Taxonomy" id="68270"/>
    <lineage>
        <taxon>Bacteria</taxon>
        <taxon>Bacillati</taxon>
        <taxon>Actinomycetota</taxon>
        <taxon>Actinomycetes</taxon>
        <taxon>Kitasatosporales</taxon>
        <taxon>Streptomycetaceae</taxon>
        <taxon>Streptomyces</taxon>
    </lineage>
</organism>
<dbReference type="AlphaFoldDB" id="A0A516R179"/>
<gene>
    <name evidence="1" type="ORF">FH965_01420</name>
</gene>
<dbReference type="PANTHER" id="PTHR35526">
    <property type="entry name" value="ANTI-SIGMA-F FACTOR RSBW-RELATED"/>
    <property type="match status" value="1"/>
</dbReference>
<evidence type="ECO:0000313" key="1">
    <source>
        <dbReference type="EMBL" id="QDQ09390.1"/>
    </source>
</evidence>
<reference evidence="1 2" key="1">
    <citation type="journal article" date="2019" name="J. Ind. Microbiol. Biotechnol.">
        <title>The complete genomic sequence of Streptomyces spectabilis NRRL-2792 and identification of secondary metabolite biosynthetic gene clusters.</title>
        <authorList>
            <person name="Sinha A."/>
            <person name="Phillips-Salemka S."/>
            <person name="Niraula T.A."/>
            <person name="Short K.A."/>
            <person name="Niraula N.P."/>
        </authorList>
    </citation>
    <scope>NUCLEOTIDE SEQUENCE [LARGE SCALE GENOMIC DNA]</scope>
    <source>
        <strain evidence="1 2">NRRL 2792</strain>
    </source>
</reference>
<accession>A0A516R179</accession>
<name>A0A516R179_STRST</name>
<dbReference type="Gene3D" id="3.30.565.10">
    <property type="entry name" value="Histidine kinase-like ATPase, C-terminal domain"/>
    <property type="match status" value="1"/>
</dbReference>
<dbReference type="Proteomes" id="UP000316806">
    <property type="component" value="Chromosome"/>
</dbReference>
<dbReference type="Pfam" id="PF19979">
    <property type="entry name" value="DUF6415"/>
    <property type="match status" value="1"/>
</dbReference>
<dbReference type="GO" id="GO:0005524">
    <property type="term" value="F:ATP binding"/>
    <property type="evidence" value="ECO:0007669"/>
    <property type="project" value="UniProtKB-KW"/>
</dbReference>
<dbReference type="InterPro" id="IPR036890">
    <property type="entry name" value="HATPase_C_sf"/>
</dbReference>
<evidence type="ECO:0000313" key="2">
    <source>
        <dbReference type="Proteomes" id="UP000316806"/>
    </source>
</evidence>
<dbReference type="EMBL" id="CP040916">
    <property type="protein sequence ID" value="QDQ09390.1"/>
    <property type="molecule type" value="Genomic_DNA"/>
</dbReference>
<dbReference type="RefSeq" id="WP_144000968.1">
    <property type="nucleotide sequence ID" value="NZ_CP040916.1"/>
</dbReference>
<keyword evidence="1" id="KW-0067">ATP-binding</keyword>
<protein>
    <submittedName>
        <fullName evidence="1">ATP-binding protein</fullName>
    </submittedName>
</protein>
<sequence length="279" mass="30465">MRPGAAVGRPPRRRPRIDVDQQLALRVKARAEVIPTLRHNLAGVLGGWGLAPTVDDALLVAGELVVHALACEPREFEVAVSHGHGRLLIEVATVVTPRPTRNLAGVMFGGYGPVLVQALSLDWGWAPHPGGRCVWALLAVHRAPTRLHSAARAPRVAPAVLGHLPAPGLSALIERVLGTWDTKRPESLPRVADAQQATHLLLVHLRPLMRDIDERTSRLPRSAAARQAAEQALAEARRRLDWPSGMDRLAAVGHAQRLARSARRLLRVRFDLNQTRKLP</sequence>
<dbReference type="InterPro" id="IPR046300">
    <property type="entry name" value="DUF6415"/>
</dbReference>
<proteinExistence type="predicted"/>
<keyword evidence="1" id="KW-0547">Nucleotide-binding</keyword>